<evidence type="ECO:0000256" key="5">
    <source>
        <dbReference type="ARBA" id="ARBA00022989"/>
    </source>
</evidence>
<comment type="subcellular location">
    <subcellularLocation>
        <location evidence="1">Membrane</location>
        <topology evidence="1">Single-pass type IV membrane protein</topology>
    </subcellularLocation>
</comment>
<evidence type="ECO:0000256" key="9">
    <source>
        <dbReference type="ARBA" id="ARBA00082870"/>
    </source>
</evidence>
<dbReference type="PROSITE" id="PS00020">
    <property type="entry name" value="ACTININ_2"/>
    <property type="match status" value="1"/>
</dbReference>
<dbReference type="SUPFAM" id="SSF47576">
    <property type="entry name" value="Calponin-homology domain, CH-domain"/>
    <property type="match status" value="1"/>
</dbReference>
<dbReference type="SMART" id="SM00033">
    <property type="entry name" value="CH"/>
    <property type="match status" value="2"/>
</dbReference>
<dbReference type="GO" id="GO:0034993">
    <property type="term" value="C:meiotic nuclear membrane microtubule tethering complex"/>
    <property type="evidence" value="ECO:0007669"/>
    <property type="project" value="TreeGrafter"/>
</dbReference>
<feature type="domain" description="Calponin-homology (CH)" evidence="11">
    <location>
        <begin position="33"/>
        <end position="140"/>
    </location>
</feature>
<feature type="domain" description="Calponin-homology (CH)" evidence="11">
    <location>
        <begin position="190"/>
        <end position="294"/>
    </location>
</feature>
<accession>A0A437C4A6</accession>
<evidence type="ECO:0000256" key="10">
    <source>
        <dbReference type="SAM" id="MobiDB-lite"/>
    </source>
</evidence>
<evidence type="ECO:0000313" key="13">
    <source>
        <dbReference type="Proteomes" id="UP000283210"/>
    </source>
</evidence>
<keyword evidence="2" id="KW-0597">Phosphoprotein</keyword>
<proteinExistence type="predicted"/>
<dbReference type="OrthoDB" id="10017054at2759"/>
<reference evidence="12 13" key="1">
    <citation type="submission" date="2018-11" db="EMBL/GenBank/DDBJ databases">
        <authorList>
            <person name="Lopez-Roques C."/>
            <person name="Donnadieu C."/>
            <person name="Bouchez O."/>
            <person name="Klopp C."/>
            <person name="Cabau C."/>
            <person name="Zahm M."/>
        </authorList>
    </citation>
    <scope>NUCLEOTIDE SEQUENCE [LARGE SCALE GENOMIC DNA]</scope>
    <source>
        <strain evidence="12">RS831</strain>
        <tissue evidence="12">Whole body</tissue>
    </source>
</reference>
<feature type="region of interest" description="Disordered" evidence="10">
    <location>
        <begin position="468"/>
        <end position="989"/>
    </location>
</feature>
<dbReference type="FunFam" id="1.10.418.10:FF:000063">
    <property type="entry name" value="Calmin"/>
    <property type="match status" value="1"/>
</dbReference>
<keyword evidence="4" id="KW-0677">Repeat</keyword>
<protein>
    <recommendedName>
        <fullName evidence="8">Calmin</fullName>
    </recommendedName>
    <alternativeName>
        <fullName evidence="9">Calponin-like transmembrane domain protein</fullName>
    </alternativeName>
</protein>
<evidence type="ECO:0000259" key="11">
    <source>
        <dbReference type="PROSITE" id="PS50021"/>
    </source>
</evidence>
<feature type="compositionally biased region" description="Polar residues" evidence="10">
    <location>
        <begin position="398"/>
        <end position="409"/>
    </location>
</feature>
<dbReference type="InterPro" id="IPR001715">
    <property type="entry name" value="CH_dom"/>
</dbReference>
<evidence type="ECO:0000256" key="8">
    <source>
        <dbReference type="ARBA" id="ARBA00070333"/>
    </source>
</evidence>
<feature type="compositionally biased region" description="Basic and acidic residues" evidence="10">
    <location>
        <begin position="498"/>
        <end position="512"/>
    </location>
</feature>
<feature type="region of interest" description="Disordered" evidence="10">
    <location>
        <begin position="397"/>
        <end position="424"/>
    </location>
</feature>
<name>A0A437C4A6_ORYJA</name>
<evidence type="ECO:0000256" key="4">
    <source>
        <dbReference type="ARBA" id="ARBA00022737"/>
    </source>
</evidence>
<dbReference type="EMBL" id="CM012458">
    <property type="protein sequence ID" value="RVE57484.1"/>
    <property type="molecule type" value="Genomic_DNA"/>
</dbReference>
<feature type="compositionally biased region" description="Low complexity" evidence="10">
    <location>
        <begin position="158"/>
        <end position="175"/>
    </location>
</feature>
<feature type="compositionally biased region" description="Acidic residues" evidence="10">
    <location>
        <begin position="900"/>
        <end position="915"/>
    </location>
</feature>
<evidence type="ECO:0000256" key="2">
    <source>
        <dbReference type="ARBA" id="ARBA00022553"/>
    </source>
</evidence>
<dbReference type="Gene3D" id="1.10.418.10">
    <property type="entry name" value="Calponin-like domain"/>
    <property type="match status" value="2"/>
</dbReference>
<feature type="compositionally biased region" description="Polar residues" evidence="10">
    <location>
        <begin position="733"/>
        <end position="765"/>
    </location>
</feature>
<keyword evidence="3" id="KW-0812">Transmembrane</keyword>
<dbReference type="FunFam" id="1.10.418.10:FF:000057">
    <property type="entry name" value="Calmin"/>
    <property type="match status" value="1"/>
</dbReference>
<dbReference type="InterPro" id="IPR036872">
    <property type="entry name" value="CH_dom_sf"/>
</dbReference>
<dbReference type="PANTHER" id="PTHR47535:SF9">
    <property type="entry name" value="CALPONIN-HOMOLOGY (CH) DOMAIN-CONTAINING PROTEIN"/>
    <property type="match status" value="1"/>
</dbReference>
<evidence type="ECO:0000313" key="12">
    <source>
        <dbReference type="EMBL" id="RVE57484.1"/>
    </source>
</evidence>
<dbReference type="Pfam" id="PF00307">
    <property type="entry name" value="CH"/>
    <property type="match status" value="2"/>
</dbReference>
<feature type="compositionally biased region" description="Acidic residues" evidence="10">
    <location>
        <begin position="591"/>
        <end position="602"/>
    </location>
</feature>
<sequence length="1039" mass="115786">MAGHERQDWFEREEFIGQISDIRVQNLQVEREAVQKRTFTRWMNLHLQKCDPPIQIQDLFRDIQDGFILMVLLEELSGCKLIHGFKKSSHRIFRLNNIAKVLAFLEERNVKLVSIDATDVADGNSSIILGLIWNIILFFQIKELTGNIRSQFPSCSSLSSIPTSSDSDTSHSSTPSEERRNASNALRENSKAIKKLLQWIQRKTRKYGVAVQDFGRSWTSGLAFLALIKSIDSSLVDMRKALLRSPRENLEDAFRIAHYSLGIPRLLEPEDVGFNEPDEQSIIMYVSQFLEHFPGLEEAEESTHLIERSVSMGRLNEADLMRNGAHLGRVKERTSLFQRDGGKPPPKVLLSSVSEDRGVLSPRLRVAATRSWSSDDILSDSPCAVVSNETQRVAEVQQDLSCTSPSFSPDSGHPEPLIPDSAIHSPDSWVESELMPESHSDSSLFDSGPGWDVYRATPVQVLPMDEGFMSPMEDRAPDEPPSVTGSYSDEGVSSMESTQDKAQQEEKDKENLVLELITDPGDGDTSKETDSNHIGPLLKEPSWTLNEEITLSSYEDQTNHFQSDFSTNHEESSRREQEGDKKNPNEQIDGPTEEPESLTSEEEYPKAVSSLEDEGMDSRNESRNVSNEEEEELSADVPHDEEICSSETILPNQEETAKSGLIIPIISISSESKDHEEESDQEANENLDQKSEPGNGGDDTEPNSPTSPVPLGQGLPESIGSEDLKEDRPSSLIPESSDTRPLQQPTGDEQLSDGKSSTTESVQNQEVDEPRQEDGSDDPVVVKESVSLDSDAIPSSPASENGSEIPHPSITDTDALEPTEPTVPPSSGPSGFNRNPDLFYSRFDENSPAGHPVSTPVEPMDLFYPDKEEPMLSEPADTEMQRWPSVLSVSALEPAPTSADDTDDQQLMGEDDDDQLIPSNQERADALSTQEQYEVPVWESRADIPADIRDSERRDAGSSSGTDEIQIPSGLRRRKGPHLVESRGENQRAASRTAEREDFWWKENSDLYLLLLLWLLLYCLLLLPQMDLEELPSLLLNSH</sequence>
<dbReference type="InterPro" id="IPR001589">
    <property type="entry name" value="Actinin_actin-bd_CS"/>
</dbReference>
<dbReference type="GO" id="GO:0051015">
    <property type="term" value="F:actin filament binding"/>
    <property type="evidence" value="ECO:0007669"/>
    <property type="project" value="TreeGrafter"/>
</dbReference>
<evidence type="ECO:0000256" key="7">
    <source>
        <dbReference type="ARBA" id="ARBA00023203"/>
    </source>
</evidence>
<dbReference type="PROSITE" id="PS50021">
    <property type="entry name" value="CH"/>
    <property type="match status" value="2"/>
</dbReference>
<feature type="compositionally biased region" description="Basic and acidic residues" evidence="10">
    <location>
        <begin position="567"/>
        <end position="584"/>
    </location>
</feature>
<keyword evidence="13" id="KW-1185">Reference proteome</keyword>
<feature type="compositionally biased region" description="Basic and acidic residues" evidence="10">
    <location>
        <begin position="940"/>
        <end position="956"/>
    </location>
</feature>
<dbReference type="GO" id="GO:0005640">
    <property type="term" value="C:nuclear outer membrane"/>
    <property type="evidence" value="ECO:0007669"/>
    <property type="project" value="TreeGrafter"/>
</dbReference>
<reference evidence="12 13" key="2">
    <citation type="submission" date="2019-01" db="EMBL/GenBank/DDBJ databases">
        <title>A chromosome length genome reference of the Java medaka (oryzias javanicus).</title>
        <authorList>
            <person name="Herpin A."/>
            <person name="Takehana Y."/>
            <person name="Naruse K."/>
            <person name="Ansai S."/>
            <person name="Kawaguchi M."/>
        </authorList>
    </citation>
    <scope>NUCLEOTIDE SEQUENCE [LARGE SCALE GENOMIC DNA]</scope>
    <source>
        <strain evidence="12">RS831</strain>
        <tissue evidence="12">Whole body</tissue>
    </source>
</reference>
<feature type="compositionally biased region" description="Polar residues" evidence="10">
    <location>
        <begin position="645"/>
        <end position="654"/>
    </location>
</feature>
<feature type="region of interest" description="Disordered" evidence="10">
    <location>
        <begin position="158"/>
        <end position="186"/>
    </location>
</feature>
<gene>
    <name evidence="12" type="ORF">OJAV_G00216960</name>
</gene>
<dbReference type="GO" id="GO:0005737">
    <property type="term" value="C:cytoplasm"/>
    <property type="evidence" value="ECO:0007669"/>
    <property type="project" value="TreeGrafter"/>
</dbReference>
<dbReference type="PROSITE" id="PS00019">
    <property type="entry name" value="ACTININ_1"/>
    <property type="match status" value="1"/>
</dbReference>
<evidence type="ECO:0000256" key="1">
    <source>
        <dbReference type="ARBA" id="ARBA00004211"/>
    </source>
</evidence>
<feature type="compositionally biased region" description="Polar residues" evidence="10">
    <location>
        <begin position="543"/>
        <end position="566"/>
    </location>
</feature>
<dbReference type="Proteomes" id="UP000283210">
    <property type="component" value="Chromosome 22"/>
</dbReference>
<evidence type="ECO:0000256" key="6">
    <source>
        <dbReference type="ARBA" id="ARBA00023136"/>
    </source>
</evidence>
<evidence type="ECO:0000256" key="3">
    <source>
        <dbReference type="ARBA" id="ARBA00022692"/>
    </source>
</evidence>
<feature type="compositionally biased region" description="Polar residues" evidence="10">
    <location>
        <begin position="917"/>
        <end position="932"/>
    </location>
</feature>
<dbReference type="AlphaFoldDB" id="A0A437C4A6"/>
<dbReference type="GO" id="GO:0007097">
    <property type="term" value="P:nuclear migration"/>
    <property type="evidence" value="ECO:0007669"/>
    <property type="project" value="TreeGrafter"/>
</dbReference>
<dbReference type="PANTHER" id="PTHR47535">
    <property type="entry name" value="MUSCLE-SPECIFIC PROTEIN 300 KDA, ISOFORM G"/>
    <property type="match status" value="1"/>
</dbReference>
<dbReference type="InterPro" id="IPR052403">
    <property type="entry name" value="LINC-complex_assoc"/>
</dbReference>
<organism evidence="12 13">
    <name type="scientific">Oryzias javanicus</name>
    <name type="common">Javanese ricefish</name>
    <name type="synonym">Aplocheilus javanicus</name>
    <dbReference type="NCBI Taxonomy" id="123683"/>
    <lineage>
        <taxon>Eukaryota</taxon>
        <taxon>Metazoa</taxon>
        <taxon>Chordata</taxon>
        <taxon>Craniata</taxon>
        <taxon>Vertebrata</taxon>
        <taxon>Euteleostomi</taxon>
        <taxon>Actinopterygii</taxon>
        <taxon>Neopterygii</taxon>
        <taxon>Teleostei</taxon>
        <taxon>Neoteleostei</taxon>
        <taxon>Acanthomorphata</taxon>
        <taxon>Ovalentaria</taxon>
        <taxon>Atherinomorphae</taxon>
        <taxon>Beloniformes</taxon>
        <taxon>Adrianichthyidae</taxon>
        <taxon>Oryziinae</taxon>
        <taxon>Oryzias</taxon>
    </lineage>
</organism>
<keyword evidence="6" id="KW-0472">Membrane</keyword>
<keyword evidence="5" id="KW-1133">Transmembrane helix</keyword>
<feature type="compositionally biased region" description="Low complexity" evidence="10">
    <location>
        <begin position="659"/>
        <end position="670"/>
    </location>
</feature>
<keyword evidence="7" id="KW-0009">Actin-binding</keyword>